<reference evidence="2 4" key="1">
    <citation type="journal article" date="2014" name="BMC Genomics">
        <title>Genome sequence of Anopheles sinensis provides insight into genetics basis of mosquito competence for malaria parasites.</title>
        <authorList>
            <person name="Zhou D."/>
            <person name="Zhang D."/>
            <person name="Ding G."/>
            <person name="Shi L."/>
            <person name="Hou Q."/>
            <person name="Ye Y."/>
            <person name="Xu Y."/>
            <person name="Zhou H."/>
            <person name="Xiong C."/>
            <person name="Li S."/>
            <person name="Yu J."/>
            <person name="Hong S."/>
            <person name="Yu X."/>
            <person name="Zou P."/>
            <person name="Chen C."/>
            <person name="Chang X."/>
            <person name="Wang W."/>
            <person name="Lv Y."/>
            <person name="Sun Y."/>
            <person name="Ma L."/>
            <person name="Shen B."/>
            <person name="Zhu C."/>
        </authorList>
    </citation>
    <scope>NUCLEOTIDE SEQUENCE [LARGE SCALE GENOMIC DNA]</scope>
</reference>
<dbReference type="Gene3D" id="3.40.50.1460">
    <property type="match status" value="1"/>
</dbReference>
<sequence length="229" mass="25708">MELNDSYDLSKPAYVYVLDHRKVVEPENVRPETRKMELVEQFSKSYRTNTVVKSKVTYDDVKKYMKDLRQANCSAYSCLIAIIISPDGEKDSIMAYEGKHYSLNKTLVENVTANKTLKGKPKIFIVDAAKQDAVETDCCYPTFASNKVDTIIFKSGCEAANAQGNFFLTSFFDVLREKDASDVSELSRSLISRAQDEGHIPVPSVEATLTKPLIFGHLRVVSNATVKEK</sequence>
<keyword evidence="4" id="KW-1185">Reference proteome</keyword>
<dbReference type="GO" id="GO:0006508">
    <property type="term" value="P:proteolysis"/>
    <property type="evidence" value="ECO:0007669"/>
    <property type="project" value="InterPro"/>
</dbReference>
<evidence type="ECO:0000313" key="4">
    <source>
        <dbReference type="Proteomes" id="UP000030765"/>
    </source>
</evidence>
<feature type="domain" description="Peptidase C14 caspase" evidence="1">
    <location>
        <begin position="40"/>
        <end position="213"/>
    </location>
</feature>
<dbReference type="STRING" id="74873.A0A084VZ00"/>
<dbReference type="VEuPathDB" id="VectorBase:ASIS013631"/>
<dbReference type="Proteomes" id="UP000030765">
    <property type="component" value="Unassembled WGS sequence"/>
</dbReference>
<gene>
    <name evidence="2" type="ORF">ZHAS_00010971</name>
</gene>
<dbReference type="OMA" id="QANCSAY"/>
<dbReference type="OrthoDB" id="6114029at2759"/>
<dbReference type="AlphaFoldDB" id="A0A084VZ00"/>
<dbReference type="EMBL" id="KE525238">
    <property type="protein sequence ID" value="KFB43194.1"/>
    <property type="molecule type" value="Genomic_DNA"/>
</dbReference>
<organism evidence="2">
    <name type="scientific">Anopheles sinensis</name>
    <name type="common">Mosquito</name>
    <dbReference type="NCBI Taxonomy" id="74873"/>
    <lineage>
        <taxon>Eukaryota</taxon>
        <taxon>Metazoa</taxon>
        <taxon>Ecdysozoa</taxon>
        <taxon>Arthropoda</taxon>
        <taxon>Hexapoda</taxon>
        <taxon>Insecta</taxon>
        <taxon>Pterygota</taxon>
        <taxon>Neoptera</taxon>
        <taxon>Endopterygota</taxon>
        <taxon>Diptera</taxon>
        <taxon>Nematocera</taxon>
        <taxon>Culicoidea</taxon>
        <taxon>Culicidae</taxon>
        <taxon>Anophelinae</taxon>
        <taxon>Anopheles</taxon>
    </lineage>
</organism>
<name>A0A084VZ00_ANOSI</name>
<dbReference type="SUPFAM" id="SSF52129">
    <property type="entry name" value="Caspase-like"/>
    <property type="match status" value="1"/>
</dbReference>
<dbReference type="Pfam" id="PF00656">
    <property type="entry name" value="Peptidase_C14"/>
    <property type="match status" value="1"/>
</dbReference>
<dbReference type="InterPro" id="IPR011600">
    <property type="entry name" value="Pept_C14_caspase"/>
</dbReference>
<dbReference type="EMBL" id="ATLV01018576">
    <property type="status" value="NOT_ANNOTATED_CDS"/>
    <property type="molecule type" value="Genomic_DNA"/>
</dbReference>
<dbReference type="GO" id="GO:0004197">
    <property type="term" value="F:cysteine-type endopeptidase activity"/>
    <property type="evidence" value="ECO:0007669"/>
    <property type="project" value="InterPro"/>
</dbReference>
<protein>
    <submittedName>
        <fullName evidence="2">AGAP010828-PA-like protein</fullName>
    </submittedName>
</protein>
<reference evidence="3" key="2">
    <citation type="submission" date="2020-05" db="UniProtKB">
        <authorList>
            <consortium name="EnsemblMetazoa"/>
        </authorList>
    </citation>
    <scope>IDENTIFICATION</scope>
</reference>
<evidence type="ECO:0000313" key="3">
    <source>
        <dbReference type="EnsemblMetazoa" id="ASIC010971-PA"/>
    </source>
</evidence>
<dbReference type="EnsemblMetazoa" id="ASIC010971-RA">
    <property type="protein sequence ID" value="ASIC010971-PA"/>
    <property type="gene ID" value="ASIC010971"/>
</dbReference>
<proteinExistence type="predicted"/>
<accession>A0A084VZ00</accession>
<evidence type="ECO:0000313" key="2">
    <source>
        <dbReference type="EMBL" id="KFB43194.1"/>
    </source>
</evidence>
<evidence type="ECO:0000259" key="1">
    <source>
        <dbReference type="Pfam" id="PF00656"/>
    </source>
</evidence>
<dbReference type="VEuPathDB" id="VectorBase:ASIC010971"/>
<dbReference type="InterPro" id="IPR029030">
    <property type="entry name" value="Caspase-like_dom_sf"/>
</dbReference>